<sequence>MNDYIGFDIGGTKCAVVAARADWANDACTIVARKQIATERVPWQKTLDALIAAAKSIIAEYSLHPAAAGISCGGPLDEKAGLVMSPPNLPGWDAVPVTEYISERLSVPAFLQNDANACTVAEWKFGAGKGTRNLIFLTFGTGLGAGLILDGRLYEGANGLAGEAGHIRLAENGPLGYGKFGSFEGFCSGGGIARLGRSMVSDAKKSGERSVLLAVPDETLTAKTIAEAADSGDKLARRIYARSGEYLGRGLALLIDLLNPECIIIGSIFARSENLLRPSMELAVEREALEVPRKSCRIVPAALGNAIGDYAAIAAACKNG</sequence>
<evidence type="ECO:0000256" key="1">
    <source>
        <dbReference type="ARBA" id="ARBA00006479"/>
    </source>
</evidence>
<dbReference type="InterPro" id="IPR000600">
    <property type="entry name" value="ROK"/>
</dbReference>
<dbReference type="Proteomes" id="UP000016646">
    <property type="component" value="Unassembled WGS sequence"/>
</dbReference>
<dbReference type="STRING" id="1125725.HMPREF1325_2150"/>
<dbReference type="RefSeq" id="WP_021329712.1">
    <property type="nucleotide sequence ID" value="NZ_AUZJ01000013.1"/>
</dbReference>
<gene>
    <name evidence="3" type="ORF">HMPREF0860_0805</name>
    <name evidence="2" type="ORF">HMPREF1325_2150</name>
</gene>
<comment type="similarity">
    <text evidence="1">Belongs to the ROK (NagC/XylR) family.</text>
</comment>
<evidence type="ECO:0000313" key="5">
    <source>
        <dbReference type="Proteomes" id="UP000016646"/>
    </source>
</evidence>
<dbReference type="SUPFAM" id="SSF53067">
    <property type="entry name" value="Actin-like ATPase domain"/>
    <property type="match status" value="1"/>
</dbReference>
<dbReference type="Proteomes" id="UP000016412">
    <property type="component" value="Unassembled WGS sequence"/>
</dbReference>
<dbReference type="CDD" id="cd23763">
    <property type="entry name" value="ASKHA_ATPase_ROK"/>
    <property type="match status" value="1"/>
</dbReference>
<dbReference type="PATRIC" id="fig|1125725.3.peg.593"/>
<dbReference type="EMBL" id="AVQI01000020">
    <property type="protein sequence ID" value="ERK04588.1"/>
    <property type="molecule type" value="Genomic_DNA"/>
</dbReference>
<proteinExistence type="inferred from homology"/>
<name>U2LJI8_TRESO</name>
<dbReference type="InterPro" id="IPR043129">
    <property type="entry name" value="ATPase_NBD"/>
</dbReference>
<dbReference type="Gene3D" id="3.30.420.40">
    <property type="match status" value="2"/>
</dbReference>
<dbReference type="Pfam" id="PF00480">
    <property type="entry name" value="ROK"/>
    <property type="match status" value="1"/>
</dbReference>
<dbReference type="eggNOG" id="COG1940">
    <property type="taxonomic scope" value="Bacteria"/>
</dbReference>
<protein>
    <submittedName>
        <fullName evidence="2">ROK family protein</fullName>
    </submittedName>
</protein>
<organism evidence="2 4">
    <name type="scientific">Treponema socranskii subsp. socranskii VPI DR56BR1116 = ATCC 35536</name>
    <dbReference type="NCBI Taxonomy" id="1125725"/>
    <lineage>
        <taxon>Bacteria</taxon>
        <taxon>Pseudomonadati</taxon>
        <taxon>Spirochaetota</taxon>
        <taxon>Spirochaetia</taxon>
        <taxon>Spirochaetales</taxon>
        <taxon>Treponemataceae</taxon>
        <taxon>Treponema</taxon>
    </lineage>
</organism>
<dbReference type="PANTHER" id="PTHR18964:SF149">
    <property type="entry name" value="BIFUNCTIONAL UDP-N-ACETYLGLUCOSAMINE 2-EPIMERASE_N-ACETYLMANNOSAMINE KINASE"/>
    <property type="match status" value="1"/>
</dbReference>
<keyword evidence="5" id="KW-1185">Reference proteome</keyword>
<comment type="caution">
    <text evidence="2">The sequence shown here is derived from an EMBL/GenBank/DDBJ whole genome shotgun (WGS) entry which is preliminary data.</text>
</comment>
<dbReference type="EMBL" id="AUZJ01000013">
    <property type="protein sequence ID" value="ERF61410.1"/>
    <property type="molecule type" value="Genomic_DNA"/>
</dbReference>
<reference evidence="4 5" key="1">
    <citation type="submission" date="2013-08" db="EMBL/GenBank/DDBJ databases">
        <authorList>
            <person name="Durkin A.S."/>
            <person name="Haft D.R."/>
            <person name="McCorrison J."/>
            <person name="Torralba M."/>
            <person name="Gillis M."/>
            <person name="Haft D.H."/>
            <person name="Methe B."/>
            <person name="Sutton G."/>
            <person name="Nelson K.E."/>
        </authorList>
    </citation>
    <scope>NUCLEOTIDE SEQUENCE [LARGE SCALE GENOMIC DNA]</scope>
    <source>
        <strain evidence="3 5">ATCC 35536</strain>
        <strain evidence="2 4">VPI DR56BR1116</strain>
    </source>
</reference>
<dbReference type="OrthoDB" id="369851at2"/>
<evidence type="ECO:0000313" key="2">
    <source>
        <dbReference type="EMBL" id="ERF61410.1"/>
    </source>
</evidence>
<evidence type="ECO:0000313" key="4">
    <source>
        <dbReference type="Proteomes" id="UP000016412"/>
    </source>
</evidence>
<evidence type="ECO:0000313" key="3">
    <source>
        <dbReference type="EMBL" id="ERK04588.1"/>
    </source>
</evidence>
<dbReference type="PANTHER" id="PTHR18964">
    <property type="entry name" value="ROK (REPRESSOR, ORF, KINASE) FAMILY"/>
    <property type="match status" value="1"/>
</dbReference>
<accession>U2LJI8</accession>
<dbReference type="AlphaFoldDB" id="U2LJI8"/>